<accession>A0ABS4C1Z7</accession>
<comment type="caution">
    <text evidence="1">The sequence shown here is derived from an EMBL/GenBank/DDBJ whole genome shotgun (WGS) entry which is preliminary data.</text>
</comment>
<protein>
    <submittedName>
        <fullName evidence="1">Uncharacterized protein</fullName>
    </submittedName>
</protein>
<evidence type="ECO:0000313" key="2">
    <source>
        <dbReference type="Proteomes" id="UP000673197"/>
    </source>
</evidence>
<sequence>MLEGISEGKKPSHVFRYVIKADPTIGNMRLSEFFHEEFIDVDSLAMQIIWNWRGPGRTSGLSDESLDEKLLDLLSDAGYL</sequence>
<reference evidence="1 2" key="1">
    <citation type="journal article" date="2022" name="Syst. Appl. Microbiol.">
        <title>Pseudomonas alliivorans sp. nov., a plant-pathogenic bacterium isolated from onion foliage in Georgia, USA.</title>
        <authorList>
            <person name="Zhao M."/>
            <person name="Tyson C."/>
            <person name="Chen H.C."/>
            <person name="Paudel S."/>
            <person name="Gitaitis R."/>
            <person name="Kvitko B."/>
            <person name="Dutta B."/>
        </authorList>
    </citation>
    <scope>NUCLEOTIDE SEQUENCE [LARGE SCALE GENOMIC DNA]</scope>
    <source>
        <strain evidence="1 2">20GA0068</strain>
    </source>
</reference>
<name>A0ABS4C1Z7_9PSED</name>
<dbReference type="Proteomes" id="UP000673197">
    <property type="component" value="Unassembled WGS sequence"/>
</dbReference>
<organism evidence="1 2">
    <name type="scientific">Pseudomonas alliivorans</name>
    <dbReference type="NCBI Taxonomy" id="2810613"/>
    <lineage>
        <taxon>Bacteria</taxon>
        <taxon>Pseudomonadati</taxon>
        <taxon>Pseudomonadota</taxon>
        <taxon>Gammaproteobacteria</taxon>
        <taxon>Pseudomonadales</taxon>
        <taxon>Pseudomonadaceae</taxon>
        <taxon>Pseudomonas</taxon>
    </lineage>
</organism>
<evidence type="ECO:0000313" key="1">
    <source>
        <dbReference type="EMBL" id="MBP0944630.1"/>
    </source>
</evidence>
<dbReference type="EMBL" id="JAFFZW010000002">
    <property type="protein sequence ID" value="MBP0944630.1"/>
    <property type="molecule type" value="Genomic_DNA"/>
</dbReference>
<gene>
    <name evidence="1" type="ORF">JTJ32_04700</name>
</gene>
<dbReference type="RefSeq" id="WP_210041142.1">
    <property type="nucleotide sequence ID" value="NZ_JAFFZW010000002.1"/>
</dbReference>
<proteinExistence type="predicted"/>
<keyword evidence="2" id="KW-1185">Reference proteome</keyword>